<reference evidence="1 2" key="1">
    <citation type="submission" date="2024-09" db="EMBL/GenBank/DDBJ databases">
        <title>Chromosome-scale assembly of Riccia sorocarpa.</title>
        <authorList>
            <person name="Paukszto L."/>
        </authorList>
    </citation>
    <scope>NUCLEOTIDE SEQUENCE [LARGE SCALE GENOMIC DNA]</scope>
    <source>
        <strain evidence="1">LP-2024</strain>
        <tissue evidence="1">Aerial parts of the thallus</tissue>
    </source>
</reference>
<proteinExistence type="predicted"/>
<evidence type="ECO:0000313" key="1">
    <source>
        <dbReference type="EMBL" id="KAL3682328.1"/>
    </source>
</evidence>
<dbReference type="Proteomes" id="UP001633002">
    <property type="component" value="Unassembled WGS sequence"/>
</dbReference>
<gene>
    <name evidence="1" type="ORF">R1sor_000350</name>
</gene>
<comment type="caution">
    <text evidence="1">The sequence shown here is derived from an EMBL/GenBank/DDBJ whole genome shotgun (WGS) entry which is preliminary data.</text>
</comment>
<dbReference type="EMBL" id="JBJQOH010000006">
    <property type="protein sequence ID" value="KAL3682328.1"/>
    <property type="molecule type" value="Genomic_DNA"/>
</dbReference>
<dbReference type="AlphaFoldDB" id="A0ABD3GTN7"/>
<sequence>MREAALNCDRKWGELEVLHGGNAANICLCSILFGDGGKKCYCGFGDSKKREMNVQARTKASRPAEEATRNTKTKARFGRRVPKGQMNISLIVGCVRADIDPSVFYFRLSYFTDDKAAMGMIAMERGDSQLQLHIKGVLSIKSSGTKSLKADISTAVGWKENGPPGDSICLKTLMEKRLHTLLEMMGYCLKDENDIDLVFFGTSPNDKFWSFMHPSDIMIHDTSVRNSDKKLAEMKSKLAEISPSQEDA</sequence>
<keyword evidence="2" id="KW-1185">Reference proteome</keyword>
<accession>A0ABD3GTN7</accession>
<name>A0ABD3GTN7_9MARC</name>
<evidence type="ECO:0000313" key="2">
    <source>
        <dbReference type="Proteomes" id="UP001633002"/>
    </source>
</evidence>
<protein>
    <submittedName>
        <fullName evidence="1">Uncharacterized protein</fullName>
    </submittedName>
</protein>
<organism evidence="1 2">
    <name type="scientific">Riccia sorocarpa</name>
    <dbReference type="NCBI Taxonomy" id="122646"/>
    <lineage>
        <taxon>Eukaryota</taxon>
        <taxon>Viridiplantae</taxon>
        <taxon>Streptophyta</taxon>
        <taxon>Embryophyta</taxon>
        <taxon>Marchantiophyta</taxon>
        <taxon>Marchantiopsida</taxon>
        <taxon>Marchantiidae</taxon>
        <taxon>Marchantiales</taxon>
        <taxon>Ricciaceae</taxon>
        <taxon>Riccia</taxon>
    </lineage>
</organism>